<keyword evidence="2" id="KW-1185">Reference proteome</keyword>
<organism evidence="1 2">
    <name type="scientific">Kandleria vitulina DSM 20405</name>
    <dbReference type="NCBI Taxonomy" id="1410657"/>
    <lineage>
        <taxon>Bacteria</taxon>
        <taxon>Bacillati</taxon>
        <taxon>Bacillota</taxon>
        <taxon>Erysipelotrichia</taxon>
        <taxon>Erysipelotrichales</taxon>
        <taxon>Coprobacillaceae</taxon>
        <taxon>Kandleria</taxon>
    </lineage>
</organism>
<evidence type="ECO:0000313" key="2">
    <source>
        <dbReference type="Proteomes" id="UP000051841"/>
    </source>
</evidence>
<proteinExistence type="predicted"/>
<accession>A0A0R2HIL2</accession>
<name>A0A0R2HIL2_9FIRM</name>
<reference evidence="1 2" key="1">
    <citation type="journal article" date="2015" name="Genome Announc.">
        <title>Expanding the biotechnology potential of lactobacilli through comparative genomics of 213 strains and associated genera.</title>
        <authorList>
            <person name="Sun Z."/>
            <person name="Harris H.M."/>
            <person name="McCann A."/>
            <person name="Guo C."/>
            <person name="Argimon S."/>
            <person name="Zhang W."/>
            <person name="Yang X."/>
            <person name="Jeffery I.B."/>
            <person name="Cooney J.C."/>
            <person name="Kagawa T.F."/>
            <person name="Liu W."/>
            <person name="Song Y."/>
            <person name="Salvetti E."/>
            <person name="Wrobel A."/>
            <person name="Rasinkangas P."/>
            <person name="Parkhill J."/>
            <person name="Rea M.C."/>
            <person name="O'Sullivan O."/>
            <person name="Ritari J."/>
            <person name="Douillard F.P."/>
            <person name="Paul Ross R."/>
            <person name="Yang R."/>
            <person name="Briner A.E."/>
            <person name="Felis G.E."/>
            <person name="de Vos W.M."/>
            <person name="Barrangou R."/>
            <person name="Klaenhammer T.R."/>
            <person name="Caufield P.W."/>
            <person name="Cui Y."/>
            <person name="Zhang H."/>
            <person name="O'Toole P.W."/>
        </authorList>
    </citation>
    <scope>NUCLEOTIDE SEQUENCE [LARGE SCALE GENOMIC DNA]</scope>
    <source>
        <strain evidence="1 2">DSM 20405</strain>
    </source>
</reference>
<dbReference type="Proteomes" id="UP000051841">
    <property type="component" value="Unassembled WGS sequence"/>
</dbReference>
<sequence>MMKKLLLVLNVLCILVMCGWTYVAKRSFKPAYTLDDVYNRNAHVSFDESSMTHKKTSYSELYESSDLIVKGVCKKVEGYRLESVLREFQISKVYKGKCGEFIDIYEPSSPSAWQSYFVEDGYLNMHDGQEYVLFLKKCKYQNKYYINKGALGKYTDKKESLFAYKDNKDYSYNDIKGKEAVIIYQDDLKLYNQVVSKISKWK</sequence>
<evidence type="ECO:0000313" key="1">
    <source>
        <dbReference type="EMBL" id="KRN51558.1"/>
    </source>
</evidence>
<protein>
    <submittedName>
        <fullName evidence="1">Uncharacterized protein</fullName>
    </submittedName>
</protein>
<dbReference type="PATRIC" id="fig|1410657.5.peg.180"/>
<gene>
    <name evidence="1" type="ORF">IV49_GL000178</name>
</gene>
<dbReference type="EMBL" id="JQBL01000001">
    <property type="protein sequence ID" value="KRN51558.1"/>
    <property type="molecule type" value="Genomic_DNA"/>
</dbReference>
<dbReference type="AlphaFoldDB" id="A0A0R2HIL2"/>
<comment type="caution">
    <text evidence="1">The sequence shown here is derived from an EMBL/GenBank/DDBJ whole genome shotgun (WGS) entry which is preliminary data.</text>
</comment>
<dbReference type="RefSeq" id="WP_238551742.1">
    <property type="nucleotide sequence ID" value="NZ_KL370857.1"/>
</dbReference>